<feature type="region of interest" description="Disordered" evidence="4">
    <location>
        <begin position="211"/>
        <end position="277"/>
    </location>
</feature>
<evidence type="ECO:0000259" key="5">
    <source>
        <dbReference type="Pfam" id="PF18192"/>
    </source>
</evidence>
<dbReference type="Proteomes" id="UP000502823">
    <property type="component" value="Unassembled WGS sequence"/>
</dbReference>
<dbReference type="Pfam" id="PF18192">
    <property type="entry name" value="DNTTIP1_dimer"/>
    <property type="match status" value="1"/>
</dbReference>
<feature type="region of interest" description="Disordered" evidence="4">
    <location>
        <begin position="1"/>
        <end position="29"/>
    </location>
</feature>
<dbReference type="GO" id="GO:0003677">
    <property type="term" value="F:DNA binding"/>
    <property type="evidence" value="ECO:0007669"/>
    <property type="project" value="UniProtKB-KW"/>
</dbReference>
<dbReference type="GO" id="GO:0031491">
    <property type="term" value="F:nucleosome binding"/>
    <property type="evidence" value="ECO:0007669"/>
    <property type="project" value="TreeGrafter"/>
</dbReference>
<comment type="caution">
    <text evidence="7">The sequence shown here is derived from an EMBL/GenBank/DDBJ whole genome shotgun (WGS) entry which is preliminary data.</text>
</comment>
<dbReference type="FunCoup" id="A0A6L2PUQ6">
    <property type="interactions" value="80"/>
</dbReference>
<evidence type="ECO:0000256" key="1">
    <source>
        <dbReference type="ARBA" id="ARBA00004123"/>
    </source>
</evidence>
<dbReference type="InterPro" id="IPR041384">
    <property type="entry name" value="DNTTIP1_dimer"/>
</dbReference>
<keyword evidence="2" id="KW-0238">DNA-binding</keyword>
<feature type="domain" description="TdIF1 C-terminal" evidence="6">
    <location>
        <begin position="284"/>
        <end position="380"/>
    </location>
</feature>
<evidence type="ECO:0000256" key="4">
    <source>
        <dbReference type="SAM" id="MobiDB-lite"/>
    </source>
</evidence>
<feature type="compositionally biased region" description="Basic and acidic residues" evidence="4">
    <location>
        <begin position="264"/>
        <end position="277"/>
    </location>
</feature>
<keyword evidence="8" id="KW-1185">Reference proteome</keyword>
<evidence type="ECO:0000256" key="2">
    <source>
        <dbReference type="ARBA" id="ARBA00023125"/>
    </source>
</evidence>
<evidence type="ECO:0000313" key="7">
    <source>
        <dbReference type="EMBL" id="GFG36246.1"/>
    </source>
</evidence>
<keyword evidence="3" id="KW-0539">Nucleus</keyword>
<feature type="compositionally biased region" description="Polar residues" evidence="4">
    <location>
        <begin position="252"/>
        <end position="261"/>
    </location>
</feature>
<protein>
    <submittedName>
        <fullName evidence="7">Uncharacterized protein</fullName>
    </submittedName>
</protein>
<evidence type="ECO:0000259" key="6">
    <source>
        <dbReference type="Pfam" id="PF21229"/>
    </source>
</evidence>
<dbReference type="InParanoid" id="A0A6L2PUQ6"/>
<evidence type="ECO:0000313" key="8">
    <source>
        <dbReference type="Proteomes" id="UP000502823"/>
    </source>
</evidence>
<name>A0A6L2PUQ6_COPFO</name>
<dbReference type="PANTHER" id="PTHR23399:SF2">
    <property type="entry name" value="DEOXYNUCLEOTIDYLTRANSFERASE TERMINAL-INTERACTING PROTEIN 1"/>
    <property type="match status" value="1"/>
</dbReference>
<comment type="subcellular location">
    <subcellularLocation>
        <location evidence="1">Nucleus</location>
    </subcellularLocation>
</comment>
<dbReference type="GO" id="GO:0005634">
    <property type="term" value="C:nucleus"/>
    <property type="evidence" value="ECO:0007669"/>
    <property type="project" value="UniProtKB-SubCell"/>
</dbReference>
<dbReference type="InterPro" id="IPR049121">
    <property type="entry name" value="TdIF1_C"/>
</dbReference>
<dbReference type="PANTHER" id="PTHR23399">
    <property type="entry name" value="DEOXYNUCLEOTIDYLTRANSFERASE TERMINAL-INTERACTING PROTEIN 1"/>
    <property type="match status" value="1"/>
</dbReference>
<dbReference type="OrthoDB" id="5860246at2759"/>
<dbReference type="AlphaFoldDB" id="A0A6L2PUQ6"/>
<dbReference type="EMBL" id="BLKM01000624">
    <property type="protein sequence ID" value="GFG36246.1"/>
    <property type="molecule type" value="Genomic_DNA"/>
</dbReference>
<evidence type="ECO:0000256" key="3">
    <source>
        <dbReference type="ARBA" id="ARBA00023242"/>
    </source>
</evidence>
<dbReference type="Pfam" id="PF21229">
    <property type="entry name" value="TdIF1_2nd"/>
    <property type="match status" value="1"/>
</dbReference>
<feature type="compositionally biased region" description="Low complexity" evidence="4">
    <location>
        <begin position="18"/>
        <end position="27"/>
    </location>
</feature>
<accession>A0A6L2PUQ6</accession>
<sequence>MVVQQGTSGWTVANADSQQQNQQAQQQSPHFMKHCQEYDTNTVRATSVVVTDSPAVRCNVVVPSSPSLVDSQTQVEWKNTFNMRQVTLSNLAVSQVGLRPSCRPQIPVNRFRGRCIMSTAKSLNILRQNIQSAINKEIDTIIKKYLEKFFQPAVDNIKNNLGASSVSEEHVREVCRQILEDAKQMYCSNSQSRGSSPFNELSDSETGSIWECRFGRPNTQSPLFRKRKESDTDSEASQSARRKRSKPRPSANLSSGRSTPSKLARGEAVRREGPKWDPARIGKDTVFVMGARANKVLGFGQTRGRLYIKHPTLFKYSGDPEDKEWLCRHNLMPPTGGKAYLMILEDIWELAETEEYRNNPNLLLHELKGFQAPGFMLKKIRAYASQMRTDRQPEEQKTDEKDDLCETPEASFAMQGRLGLPVDCISSAMTPPATILDSGPPTPTESTLELLECPMTMLSVQNSDGSPYMNLQEVGPDESHRNILSSRSPATMITSQGLVSASHHNLVTTYTHVDTMGIHDASVATGTSMSASHSMLSALLTGQMTGDTSQEGVE</sequence>
<organism evidence="7 8">
    <name type="scientific">Coptotermes formosanus</name>
    <name type="common">Formosan subterranean termite</name>
    <dbReference type="NCBI Taxonomy" id="36987"/>
    <lineage>
        <taxon>Eukaryota</taxon>
        <taxon>Metazoa</taxon>
        <taxon>Ecdysozoa</taxon>
        <taxon>Arthropoda</taxon>
        <taxon>Hexapoda</taxon>
        <taxon>Insecta</taxon>
        <taxon>Pterygota</taxon>
        <taxon>Neoptera</taxon>
        <taxon>Polyneoptera</taxon>
        <taxon>Dictyoptera</taxon>
        <taxon>Blattodea</taxon>
        <taxon>Blattoidea</taxon>
        <taxon>Termitoidae</taxon>
        <taxon>Rhinotermitidae</taxon>
        <taxon>Coptotermes</taxon>
    </lineage>
</organism>
<feature type="compositionally biased region" description="Polar residues" evidence="4">
    <location>
        <begin position="1"/>
        <end position="17"/>
    </location>
</feature>
<proteinExistence type="predicted"/>
<feature type="domain" description="DNTTIP1 dimerisation" evidence="5">
    <location>
        <begin position="121"/>
        <end position="187"/>
    </location>
</feature>
<reference evidence="8" key="1">
    <citation type="submission" date="2020-01" db="EMBL/GenBank/DDBJ databases">
        <title>Draft genome sequence of the Termite Coptotermes fromosanus.</title>
        <authorList>
            <person name="Itakura S."/>
            <person name="Yosikawa Y."/>
            <person name="Umezawa K."/>
        </authorList>
    </citation>
    <scope>NUCLEOTIDE SEQUENCE [LARGE SCALE GENOMIC DNA]</scope>
</reference>
<gene>
    <name evidence="7" type="ORF">Cfor_10685</name>
</gene>
<dbReference type="InterPro" id="IPR026064">
    <property type="entry name" value="TdIF1"/>
</dbReference>